<accession>X0Y4E6</accession>
<proteinExistence type="predicted"/>
<protein>
    <recommendedName>
        <fullName evidence="2">DUF2341 domain-containing protein</fullName>
    </recommendedName>
</protein>
<dbReference type="EMBL" id="BARS01041392">
    <property type="protein sequence ID" value="GAG31726.1"/>
    <property type="molecule type" value="Genomic_DNA"/>
</dbReference>
<sequence>GELHFRADSLSSSSNTNFYIYYGNSGASDYAVTATYGRNNVWSNSYAAVWHLEEEVGGTGTSNLYVDSTGNGYDGDDQVTATGQTGKLGSGQELDGAVDFIDMGDVLDFADPAGFVLESWIRPSIPAGGGAVTVEGTNSGDVIHTDSTPHTISFDVSCAGTNRLLLVGISNFPEGSGTTPSGVTVNGSSSGVDRLDGSSTDMYVNETGDDAEAYIYKKVAPASGTNTVEVSFSPNFTESGAVAGAICLSGVHQ</sequence>
<organism evidence="1">
    <name type="scientific">marine sediment metagenome</name>
    <dbReference type="NCBI Taxonomy" id="412755"/>
    <lineage>
        <taxon>unclassified sequences</taxon>
        <taxon>metagenomes</taxon>
        <taxon>ecological metagenomes</taxon>
    </lineage>
</organism>
<reference evidence="1" key="1">
    <citation type="journal article" date="2014" name="Front. Microbiol.">
        <title>High frequency of phylogenetically diverse reductive dehalogenase-homologous genes in deep subseafloor sedimentary metagenomes.</title>
        <authorList>
            <person name="Kawai M."/>
            <person name="Futagami T."/>
            <person name="Toyoda A."/>
            <person name="Takaki Y."/>
            <person name="Nishi S."/>
            <person name="Hori S."/>
            <person name="Arai W."/>
            <person name="Tsubouchi T."/>
            <person name="Morono Y."/>
            <person name="Uchiyama I."/>
            <person name="Ito T."/>
            <person name="Fujiyama A."/>
            <person name="Inagaki F."/>
            <person name="Takami H."/>
        </authorList>
    </citation>
    <scope>NUCLEOTIDE SEQUENCE</scope>
    <source>
        <strain evidence="1">Expedition CK06-06</strain>
    </source>
</reference>
<dbReference type="AlphaFoldDB" id="X0Y4E6"/>
<evidence type="ECO:0000313" key="1">
    <source>
        <dbReference type="EMBL" id="GAG31726.1"/>
    </source>
</evidence>
<gene>
    <name evidence="1" type="ORF">S01H1_62960</name>
</gene>
<evidence type="ECO:0008006" key="2">
    <source>
        <dbReference type="Google" id="ProtNLM"/>
    </source>
</evidence>
<feature type="non-terminal residue" evidence="1">
    <location>
        <position position="1"/>
    </location>
</feature>
<comment type="caution">
    <text evidence="1">The sequence shown here is derived from an EMBL/GenBank/DDBJ whole genome shotgun (WGS) entry which is preliminary data.</text>
</comment>
<name>X0Y4E6_9ZZZZ</name>
<feature type="non-terminal residue" evidence="1">
    <location>
        <position position="253"/>
    </location>
</feature>